<reference evidence="1 2" key="1">
    <citation type="journal article" date="2012" name="Genome Biol.">
        <title>Sequencing three crocodilian genomes to illuminate the evolution of archosaurs and amniotes.</title>
        <authorList>
            <person name="St John J.A."/>
            <person name="Braun E.L."/>
            <person name="Isberg S.R."/>
            <person name="Miles L.G."/>
            <person name="Chong A.Y."/>
            <person name="Gongora J."/>
            <person name="Dalzell P."/>
            <person name="Moran C."/>
            <person name="Bed'hom B."/>
            <person name="Abzhanov A."/>
            <person name="Burgess S.C."/>
            <person name="Cooksey A.M."/>
            <person name="Castoe T.A."/>
            <person name="Crawford N.G."/>
            <person name="Densmore L.D."/>
            <person name="Drew J.C."/>
            <person name="Edwards S.V."/>
            <person name="Faircloth B.C."/>
            <person name="Fujita M.K."/>
            <person name="Greenwold M.J."/>
            <person name="Hoffmann F.G."/>
            <person name="Howard J.M."/>
            <person name="Iguchi T."/>
            <person name="Janes D.E."/>
            <person name="Khan S.Y."/>
            <person name="Kohno S."/>
            <person name="de Koning A.J."/>
            <person name="Lance S.L."/>
            <person name="McCarthy F.M."/>
            <person name="McCormack J.E."/>
            <person name="Merchant M.E."/>
            <person name="Peterson D.G."/>
            <person name="Pollock D.D."/>
            <person name="Pourmand N."/>
            <person name="Raney B.J."/>
            <person name="Roessler K.A."/>
            <person name="Sanford J.R."/>
            <person name="Sawyer R.H."/>
            <person name="Schmidt C.J."/>
            <person name="Triplett E.W."/>
            <person name="Tuberville T.D."/>
            <person name="Venegas-Anaya M."/>
            <person name="Howard J.T."/>
            <person name="Jarvis E.D."/>
            <person name="Guillette L.J.Jr."/>
            <person name="Glenn T.C."/>
            <person name="Green R.E."/>
            <person name="Ray D.A."/>
        </authorList>
    </citation>
    <scope>NUCLEOTIDE SEQUENCE [LARGE SCALE GENOMIC DNA]</scope>
    <source>
        <strain evidence="1">KSC_2009_1</strain>
    </source>
</reference>
<proteinExistence type="predicted"/>
<comment type="caution">
    <text evidence="1">The sequence shown here is derived from an EMBL/GenBank/DDBJ whole genome shotgun (WGS) entry which is preliminary data.</text>
</comment>
<dbReference type="Proteomes" id="UP000050525">
    <property type="component" value="Unassembled WGS sequence"/>
</dbReference>
<dbReference type="SUPFAM" id="SSF52266">
    <property type="entry name" value="SGNH hydrolase"/>
    <property type="match status" value="1"/>
</dbReference>
<name>A0A151N805_ALLMI</name>
<protein>
    <submittedName>
        <fullName evidence="1">Uncharacterized protein</fullName>
    </submittedName>
</protein>
<accession>A0A151N805</accession>
<gene>
    <name evidence="1" type="ORF">Y1Q_0011274</name>
</gene>
<dbReference type="EMBL" id="AKHW03003826">
    <property type="protein sequence ID" value="KYO32950.1"/>
    <property type="molecule type" value="Genomic_DNA"/>
</dbReference>
<dbReference type="Gene3D" id="3.40.50.12700">
    <property type="match status" value="1"/>
</dbReference>
<dbReference type="AlphaFoldDB" id="A0A151N805"/>
<evidence type="ECO:0000313" key="2">
    <source>
        <dbReference type="Proteomes" id="UP000050525"/>
    </source>
</evidence>
<sequence length="154" mass="17559">MATSGPGGLKEGHEHFICTKCKLVTALEKIHRLEAWCFASGTRKITWTRGTNNTARNDTEEIIDDYEALGRRIKELGGQMVFSPILPVEGKDHCILEVNMWLRWWCQCEDLSFFENGWMFLGGGLLLRDGIHLMRMGKSVFGHHLVSLVRRALN</sequence>
<evidence type="ECO:0000313" key="1">
    <source>
        <dbReference type="EMBL" id="KYO32950.1"/>
    </source>
</evidence>
<organism evidence="1 2">
    <name type="scientific">Alligator mississippiensis</name>
    <name type="common">American alligator</name>
    <dbReference type="NCBI Taxonomy" id="8496"/>
    <lineage>
        <taxon>Eukaryota</taxon>
        <taxon>Metazoa</taxon>
        <taxon>Chordata</taxon>
        <taxon>Craniata</taxon>
        <taxon>Vertebrata</taxon>
        <taxon>Euteleostomi</taxon>
        <taxon>Archelosauria</taxon>
        <taxon>Archosauria</taxon>
        <taxon>Crocodylia</taxon>
        <taxon>Alligatoridae</taxon>
        <taxon>Alligatorinae</taxon>
        <taxon>Alligator</taxon>
    </lineage>
</organism>
<keyword evidence="2" id="KW-1185">Reference proteome</keyword>